<evidence type="ECO:0000313" key="2">
    <source>
        <dbReference type="Proteomes" id="UP001268610"/>
    </source>
</evidence>
<dbReference type="Proteomes" id="UP001268610">
    <property type="component" value="Unassembled WGS sequence"/>
</dbReference>
<dbReference type="AlphaFoldDB" id="A0AAJ2H482"/>
<accession>A0AAJ2H482</accession>
<organism evidence="1 2">
    <name type="scientific">Rhizobium hidalgonense</name>
    <dbReference type="NCBI Taxonomy" id="1538159"/>
    <lineage>
        <taxon>Bacteria</taxon>
        <taxon>Pseudomonadati</taxon>
        <taxon>Pseudomonadota</taxon>
        <taxon>Alphaproteobacteria</taxon>
        <taxon>Hyphomicrobiales</taxon>
        <taxon>Rhizobiaceae</taxon>
        <taxon>Rhizobium/Agrobacterium group</taxon>
        <taxon>Rhizobium</taxon>
    </lineage>
</organism>
<dbReference type="EMBL" id="JAVLSF010001018">
    <property type="protein sequence ID" value="MDR9778624.1"/>
    <property type="molecule type" value="Genomic_DNA"/>
</dbReference>
<protein>
    <submittedName>
        <fullName evidence="1">Uncharacterized protein</fullName>
    </submittedName>
</protein>
<comment type="caution">
    <text evidence="1">The sequence shown here is derived from an EMBL/GenBank/DDBJ whole genome shotgun (WGS) entry which is preliminary data.</text>
</comment>
<feature type="non-terminal residue" evidence="1">
    <location>
        <position position="121"/>
    </location>
</feature>
<sequence>MLALARWRLHHRDLPLWCNGLVPSLATAGMGPRIVHVHILPGRAHRIAWRIAVLNARRTVTVSRFMGDRIPGSTVLENWTGTIPRTWGRRPDHAEPFRIGFLGRLTRDKGVHDLARAVALL</sequence>
<dbReference type="SUPFAM" id="SSF53756">
    <property type="entry name" value="UDP-Glycosyltransferase/glycogen phosphorylase"/>
    <property type="match status" value="1"/>
</dbReference>
<proteinExistence type="predicted"/>
<gene>
    <name evidence="1" type="ORF">RJJ65_39460</name>
</gene>
<evidence type="ECO:0000313" key="1">
    <source>
        <dbReference type="EMBL" id="MDR9778624.1"/>
    </source>
</evidence>
<dbReference type="RefSeq" id="WP_375166431.1">
    <property type="nucleotide sequence ID" value="NZ_JAVLSF010001018.1"/>
</dbReference>
<name>A0AAJ2H482_9HYPH</name>
<reference evidence="1" key="1">
    <citation type="submission" date="2023-04" db="EMBL/GenBank/DDBJ databases">
        <title>Genomic characterization of faba bean (Vicia faba) microsymbionts in Mexican soils.</title>
        <authorList>
            <person name="Rivera Orduna F.N."/>
            <person name="Guevara-Luna J."/>
            <person name="Yan J."/>
            <person name="Arroyo-Herrera I."/>
            <person name="Li Y."/>
            <person name="Vasquez-Murrieta M.S."/>
            <person name="Wang E.T."/>
        </authorList>
    </citation>
    <scope>NUCLEOTIDE SEQUENCE</scope>
    <source>
        <strain evidence="1">CH26</strain>
    </source>
</reference>